<dbReference type="InterPro" id="IPR003607">
    <property type="entry name" value="HD/PDEase_dom"/>
</dbReference>
<feature type="transmembrane region" description="Helical" evidence="1">
    <location>
        <begin position="130"/>
        <end position="150"/>
    </location>
</feature>
<feature type="transmembrane region" description="Helical" evidence="1">
    <location>
        <begin position="32"/>
        <end position="52"/>
    </location>
</feature>
<dbReference type="InterPro" id="IPR052020">
    <property type="entry name" value="Cyclic_di-GMP/3'3'-cGAMP_PDE"/>
</dbReference>
<dbReference type="AlphaFoldDB" id="A0A9X2WLF2"/>
<feature type="transmembrane region" description="Helical" evidence="1">
    <location>
        <begin position="91"/>
        <end position="118"/>
    </location>
</feature>
<dbReference type="SMART" id="SM00471">
    <property type="entry name" value="HDc"/>
    <property type="match status" value="1"/>
</dbReference>
<keyword evidence="4" id="KW-1185">Reference proteome</keyword>
<dbReference type="EMBL" id="JAMTCD010000006">
    <property type="protein sequence ID" value="MCT7941503.1"/>
    <property type="molecule type" value="Genomic_DNA"/>
</dbReference>
<dbReference type="RefSeq" id="WP_261297895.1">
    <property type="nucleotide sequence ID" value="NZ_JAMTCD010000006.1"/>
</dbReference>
<organism evidence="3 4">
    <name type="scientific">Shewanella holmiensis</name>
    <dbReference type="NCBI Taxonomy" id="2952222"/>
    <lineage>
        <taxon>Bacteria</taxon>
        <taxon>Pseudomonadati</taxon>
        <taxon>Pseudomonadota</taxon>
        <taxon>Gammaproteobacteria</taxon>
        <taxon>Alteromonadales</taxon>
        <taxon>Shewanellaceae</taxon>
        <taxon>Shewanella</taxon>
    </lineage>
</organism>
<keyword evidence="1" id="KW-1133">Transmembrane helix</keyword>
<dbReference type="CDD" id="cd00077">
    <property type="entry name" value="HDc"/>
    <property type="match status" value="1"/>
</dbReference>
<dbReference type="GO" id="GO:0008081">
    <property type="term" value="F:phosphoric diester hydrolase activity"/>
    <property type="evidence" value="ECO:0007669"/>
    <property type="project" value="UniProtKB-ARBA"/>
</dbReference>
<dbReference type="Gene3D" id="1.10.3210.10">
    <property type="entry name" value="Hypothetical protein af1432"/>
    <property type="match status" value="1"/>
</dbReference>
<dbReference type="PROSITE" id="PS51832">
    <property type="entry name" value="HD_GYP"/>
    <property type="match status" value="1"/>
</dbReference>
<protein>
    <submittedName>
        <fullName evidence="3">HD domain-containing protein</fullName>
    </submittedName>
</protein>
<reference evidence="3" key="1">
    <citation type="journal article" date="2023" name="Int. J. Syst. Evol. Microbiol.">
        <title>&lt;i&gt;Shewanella septentrionalis&lt;/i&gt; sp. nov. and &lt;i&gt;Shewanella holmiensis&lt;/i&gt; sp. nov., isolated from Baltic Sea water and sediments.</title>
        <authorList>
            <person name="Martin-Rodriguez A.J."/>
            <person name="Thorell K."/>
            <person name="Joffre E."/>
            <person name="Jensie-Markopoulos S."/>
            <person name="Moore E.R.B."/>
            <person name="Sjoling A."/>
        </authorList>
    </citation>
    <scope>NUCLEOTIDE SEQUENCE</scope>
    <source>
        <strain evidence="3">SP1S2-7</strain>
    </source>
</reference>
<proteinExistence type="predicted"/>
<gene>
    <name evidence="3" type="ORF">NE535_06775</name>
</gene>
<dbReference type="InterPro" id="IPR048437">
    <property type="entry name" value="MASE11"/>
</dbReference>
<sequence>MSVTITYQNPNSITFIFASALTDWRKNIFERVFSILALLCFPVYISSVYLCINIKHWDLVVFDTLVYGIFLLVTFASFIPLKVRFIVGSTMAYIIGVAYLFVLGPAGAGFFWLFIYPLLSCALTGTKSGYIAQVINFFTLAIIGLCYYYHWLPWPKIEGYSFFIWCVIALNFMVTNILAMLICGYLISIMAKNLSLTLNSRYALVVGLATALEGSNIDTQQHIHRVALYVKMLAEQFSRSAANEKDVVTDTDNLMLASMLHDVGMSDVPDELLCIERSLSLDDHEEIKRHCAGGARIIKEMLRCDNNCPMLQMAKDIALYHHENWDGSGYPQNIAGELIPLSARIMRLVDVYDGMTSPRHYKEISGHSKAVAFITQQSGRIFDANLVRAFLLVENEFAKLNPNSHLSEPQVYG</sequence>
<feature type="domain" description="HD-GYP" evidence="2">
    <location>
        <begin position="197"/>
        <end position="406"/>
    </location>
</feature>
<feature type="transmembrane region" description="Helical" evidence="1">
    <location>
        <begin position="162"/>
        <end position="187"/>
    </location>
</feature>
<evidence type="ECO:0000259" key="2">
    <source>
        <dbReference type="PROSITE" id="PS51832"/>
    </source>
</evidence>
<keyword evidence="1" id="KW-0812">Transmembrane</keyword>
<evidence type="ECO:0000313" key="4">
    <source>
        <dbReference type="Proteomes" id="UP001155546"/>
    </source>
</evidence>
<evidence type="ECO:0000313" key="3">
    <source>
        <dbReference type="EMBL" id="MCT7941503.1"/>
    </source>
</evidence>
<dbReference type="PANTHER" id="PTHR45228">
    <property type="entry name" value="CYCLIC DI-GMP PHOSPHODIESTERASE TM_0186-RELATED"/>
    <property type="match status" value="1"/>
</dbReference>
<comment type="caution">
    <text evidence="3">The sequence shown here is derived from an EMBL/GenBank/DDBJ whole genome shotgun (WGS) entry which is preliminary data.</text>
</comment>
<dbReference type="SUPFAM" id="SSF109604">
    <property type="entry name" value="HD-domain/PDEase-like"/>
    <property type="match status" value="1"/>
</dbReference>
<dbReference type="Proteomes" id="UP001155546">
    <property type="component" value="Unassembled WGS sequence"/>
</dbReference>
<accession>A0A9X2WLF2</accession>
<dbReference type="Pfam" id="PF13487">
    <property type="entry name" value="HD_5"/>
    <property type="match status" value="1"/>
</dbReference>
<name>A0A9X2WLF2_9GAMM</name>
<dbReference type="InterPro" id="IPR037522">
    <property type="entry name" value="HD_GYP_dom"/>
</dbReference>
<evidence type="ECO:0000256" key="1">
    <source>
        <dbReference type="SAM" id="Phobius"/>
    </source>
</evidence>
<feature type="transmembrane region" description="Helical" evidence="1">
    <location>
        <begin position="59"/>
        <end position="79"/>
    </location>
</feature>
<dbReference type="Pfam" id="PF20969">
    <property type="entry name" value="MASE11"/>
    <property type="match status" value="1"/>
</dbReference>
<keyword evidence="1" id="KW-0472">Membrane</keyword>